<feature type="region of interest" description="Disordered" evidence="1">
    <location>
        <begin position="480"/>
        <end position="743"/>
    </location>
</feature>
<feature type="compositionally biased region" description="Basic and acidic residues" evidence="1">
    <location>
        <begin position="1147"/>
        <end position="1164"/>
    </location>
</feature>
<dbReference type="OrthoDB" id="5371837at2759"/>
<dbReference type="GO" id="GO:0003779">
    <property type="term" value="F:actin binding"/>
    <property type="evidence" value="ECO:0007669"/>
    <property type="project" value="TreeGrafter"/>
</dbReference>
<dbReference type="GO" id="GO:0005875">
    <property type="term" value="C:microtubule associated complex"/>
    <property type="evidence" value="ECO:0007669"/>
    <property type="project" value="TreeGrafter"/>
</dbReference>
<feature type="compositionally biased region" description="Basic and acidic residues" evidence="1">
    <location>
        <begin position="1090"/>
        <end position="1104"/>
    </location>
</feature>
<feature type="compositionally biased region" description="Acidic residues" evidence="1">
    <location>
        <begin position="1124"/>
        <end position="1146"/>
    </location>
</feature>
<feature type="compositionally biased region" description="Acidic residues" evidence="1">
    <location>
        <begin position="902"/>
        <end position="923"/>
    </location>
</feature>
<gene>
    <name evidence="4" type="ORF">C0Q70_20553</name>
</gene>
<dbReference type="EMBL" id="PZQS01000013">
    <property type="protein sequence ID" value="PVD20059.1"/>
    <property type="molecule type" value="Genomic_DNA"/>
</dbReference>
<dbReference type="Proteomes" id="UP000245119">
    <property type="component" value="Linkage Group LG13"/>
</dbReference>
<dbReference type="GO" id="GO:0031114">
    <property type="term" value="P:regulation of microtubule depolymerization"/>
    <property type="evidence" value="ECO:0007669"/>
    <property type="project" value="TreeGrafter"/>
</dbReference>
<dbReference type="GO" id="GO:0043025">
    <property type="term" value="C:neuronal cell body"/>
    <property type="evidence" value="ECO:0007669"/>
    <property type="project" value="TreeGrafter"/>
</dbReference>
<proteinExistence type="predicted"/>
<keyword evidence="5" id="KW-1185">Reference proteome</keyword>
<sequence>MASEGATVLDDVAGAVQPKAAVLLIIGEPFSEEQKTLILAEVTKGFRGWDNESTGIDINEELAQIANKAALGEEGPGGERLIRHRSDSLAVEVLINPQAQSVKKSIRGILTQLSPIKLVIFAGYAFQGTGAWVLQDDTFSFATFAQIFKDPDVENAAKQLENASLTLHTVGSSDWSSNLKGSDAARLLKVSVNPADKLEHIHGVLQFTAYISSFIKPLNLANVLQTSDVVGNISFTRPVLYVFPASQGDAALFGMKGFNMLVNGGYSRRSCFWDFARHLDGIDALLLTHLGPDNLFGVKSLLERKNVETIHPDIGFMYMNHGKHSFANEDVKEEKMVDPTLLINLTEEGNKIVELGKQLGHIPHPLSRSVSGNLEPINLFHKVGMGSLDMYILNPVTDSKEMKDFLQGWSKQAPNLGAVNGIPIPNVTSICALLVVRPAKPNEKVTRLLFPGSAPQHKILEGLERVKNLEFLKHPSFCDRDTLKPKKPVGNGRAGSATRRAPPAAATITKTAVAATKAEPPKRLETKAPPTKTAAATASKAPKSKKDDNNKRASSAKDKEKVKLDEKEKEDKSKSSASSSPSKASVKTASPIKTPSSPAKTPAVVTPDETIPSEPTSEALVVAEPIVSESNHVEEESFPFDKASPVPQESGAGDDNRQADSPVALPQPVQLEGRELKSFGPDASSAALDRQKLQELGIYDDEEEDEEADVNEGKENGDYEHESGFDVEDEEIQPQPLPEPVEMAQSPCAEPDLIQDTFSKTVPEVSSEQLEVSVDEEKLVQESEIESKVEEIQESAEEPQPELEKEESEETKFMCQTQEQEEQEPSVTDEKLVADLEPSFQSSMLEDEQENGVAEPDVCPQSALELETSSEIETQQDEPSALLPDEEPETSLREEELSTQPPEEELSTQAPEEELSTQPLEEEPSIRLAEDEPSPQLQEYEPSTEAPVEPSAQIPEDELIQVTEDETPQTPEEQSPEIAEEESPQIPRDESPQISEDEQEAEGDPGLLEQEEEEKVELAQQAAPQTEHVADYFREELYTQKSACSTEMLPTDSAEDLAQDIPSSPEPEEQTDLVYPDDLKEEIPEGEPSFLHDQDLSRDEESREQSIQYGISNEGAYQMGGIREEEEEEAEREEEEEEEDLEEVQQQEDKQGLNKFAMEEHGIYDEEEDEEVTAEEGVDNDKDAYVYEKDVNLEDEEVCRGGPTEAFDRHAGQGDEEQDYFAEAAAHDVEQEPSTVPEAFEKDETPTPVESALLPEKPEQEADQAEESESGLADTAEADSGREDTDSIDGGTPDDDKDIDEFLAQQQQHSEPLQEEEDIADDLPPGAGQSFNPFIGLDQQESNAMTSSFMEDTQQPNPFETDDLPAAYLKNQDTEEFDPLAQWGHPTGLPSPTLPQEVPAHRVESEEVGAFASSSTDENDLKEFDPIVEWGQPMGLPSPPPEAEAKANNATKKADTKKAPPTKTTKSPDKRPATATKTPTKSTNGSAEPQKSARTTTEKKAEPKKTPSSLDTSRTARPSTAPARGLDTSKVESKPRTTAAPARRPATTTANNRASPVSKMPPLPPMTPFYVDLTYVPAHGDTAYSDVEFFKRVRARYYVLSSLTPSPVTLQALMDAKATWDAGADQEVTIIPTYETDAMRHWMALHKEQLAQLKIDVAPAASRCTVRLQDHEDSCYTYRLEF</sequence>
<feature type="compositionally biased region" description="Polar residues" evidence="1">
    <location>
        <begin position="1339"/>
        <end position="1358"/>
    </location>
</feature>
<evidence type="ECO:0000259" key="3">
    <source>
        <dbReference type="Pfam" id="PF25281"/>
    </source>
</evidence>
<feature type="compositionally biased region" description="Acidic residues" evidence="1">
    <location>
        <begin position="974"/>
        <end position="983"/>
    </location>
</feature>
<feature type="compositionally biased region" description="Polar residues" evidence="1">
    <location>
        <begin position="1482"/>
        <end position="1494"/>
    </location>
</feature>
<feature type="domain" description="Microtubule-associated protein 1B/S N-terminal" evidence="2">
    <location>
        <begin position="22"/>
        <end position="212"/>
    </location>
</feature>
<feature type="compositionally biased region" description="Low complexity" evidence="1">
    <location>
        <begin position="575"/>
        <end position="590"/>
    </location>
</feature>
<dbReference type="GO" id="GO:0030425">
    <property type="term" value="C:dendrite"/>
    <property type="evidence" value="ECO:0007669"/>
    <property type="project" value="TreeGrafter"/>
</dbReference>
<dbReference type="GO" id="GO:0007409">
    <property type="term" value="P:axonogenesis"/>
    <property type="evidence" value="ECO:0007669"/>
    <property type="project" value="TreeGrafter"/>
</dbReference>
<feature type="compositionally biased region" description="Basic and acidic residues" evidence="1">
    <location>
        <begin position="544"/>
        <end position="574"/>
    </location>
</feature>
<dbReference type="GO" id="GO:0008017">
    <property type="term" value="F:microtubule binding"/>
    <property type="evidence" value="ECO:0007669"/>
    <property type="project" value="InterPro"/>
</dbReference>
<feature type="compositionally biased region" description="Basic and acidic residues" evidence="1">
    <location>
        <begin position="1496"/>
        <end position="1505"/>
    </location>
</feature>
<evidence type="ECO:0000313" key="4">
    <source>
        <dbReference type="EMBL" id="PVD20059.1"/>
    </source>
</evidence>
<feature type="compositionally biased region" description="Acidic residues" evidence="1">
    <location>
        <begin position="698"/>
        <end position="710"/>
    </location>
</feature>
<dbReference type="SUPFAM" id="SSF56281">
    <property type="entry name" value="Metallo-hydrolase/oxidoreductase"/>
    <property type="match status" value="1"/>
</dbReference>
<reference evidence="4 5" key="1">
    <citation type="submission" date="2018-04" db="EMBL/GenBank/DDBJ databases">
        <title>The genome of golden apple snail Pomacea canaliculata provides insight into stress tolerance and invasive adaptation.</title>
        <authorList>
            <person name="Liu C."/>
            <person name="Liu B."/>
            <person name="Ren Y."/>
            <person name="Zhang Y."/>
            <person name="Wang H."/>
            <person name="Li S."/>
            <person name="Jiang F."/>
            <person name="Yin L."/>
            <person name="Zhang G."/>
            <person name="Qian W."/>
            <person name="Fan W."/>
        </authorList>
    </citation>
    <scope>NUCLEOTIDE SEQUENCE [LARGE SCALE GENOMIC DNA]</scope>
    <source>
        <strain evidence="4">SZHN2017</strain>
        <tissue evidence="4">Muscle</tissue>
    </source>
</reference>
<dbReference type="InterPro" id="IPR056617">
    <property type="entry name" value="MAP1B/S_N"/>
</dbReference>
<feature type="compositionally biased region" description="Acidic residues" evidence="1">
    <location>
        <begin position="955"/>
        <end position="967"/>
    </location>
</feature>
<feature type="compositionally biased region" description="Basic and acidic residues" evidence="1">
    <location>
        <begin position="711"/>
        <end position="724"/>
    </location>
</feature>
<feature type="region of interest" description="Disordered" evidence="1">
    <location>
        <begin position="764"/>
        <end position="1364"/>
    </location>
</feature>
<feature type="compositionally biased region" description="Basic and acidic residues" evidence="1">
    <location>
        <begin position="1179"/>
        <end position="1192"/>
    </location>
</feature>
<feature type="compositionally biased region" description="Acidic residues" evidence="1">
    <location>
        <begin position="995"/>
        <end position="1015"/>
    </location>
</feature>
<dbReference type="Pfam" id="PF25281">
    <property type="entry name" value="MBL_MAP1B"/>
    <property type="match status" value="1"/>
</dbReference>
<feature type="compositionally biased region" description="Acidic residues" evidence="1">
    <location>
        <begin position="1165"/>
        <end position="1178"/>
    </location>
</feature>
<dbReference type="InterPro" id="IPR057480">
    <property type="entry name" value="MAP1A/B/S-like_MBL"/>
</dbReference>
<feature type="compositionally biased region" description="Basic and acidic residues" evidence="1">
    <location>
        <begin position="1028"/>
        <end position="1038"/>
    </location>
</feature>
<evidence type="ECO:0000256" key="1">
    <source>
        <dbReference type="SAM" id="MobiDB-lite"/>
    </source>
</evidence>
<dbReference type="Pfam" id="PF23415">
    <property type="entry name" value="MAPB1_N"/>
    <property type="match status" value="1"/>
</dbReference>
<feature type="region of interest" description="Disordered" evidence="1">
    <location>
        <begin position="1379"/>
        <end position="1560"/>
    </location>
</feature>
<evidence type="ECO:0000313" key="5">
    <source>
        <dbReference type="Proteomes" id="UP000245119"/>
    </source>
</evidence>
<dbReference type="InterPro" id="IPR026074">
    <property type="entry name" value="MAP1"/>
</dbReference>
<dbReference type="InterPro" id="IPR036866">
    <property type="entry name" value="RibonucZ/Hydroxyglut_hydro"/>
</dbReference>
<dbReference type="GO" id="GO:0000226">
    <property type="term" value="P:microtubule cytoskeleton organization"/>
    <property type="evidence" value="ECO:0007669"/>
    <property type="project" value="InterPro"/>
</dbReference>
<feature type="compositionally biased region" description="Acidic residues" evidence="1">
    <location>
        <begin position="792"/>
        <end position="809"/>
    </location>
</feature>
<dbReference type="STRING" id="400727.A0A2T7NFV7"/>
<protein>
    <recommendedName>
        <fullName evidence="6">Microtubule-associated protein futsch</fullName>
    </recommendedName>
</protein>
<dbReference type="PANTHER" id="PTHR13843">
    <property type="entry name" value="MICROTUBULE-ASSOCIATED PROTEIN"/>
    <property type="match status" value="1"/>
</dbReference>
<feature type="compositionally biased region" description="Acidic residues" evidence="1">
    <location>
        <begin position="1292"/>
        <end position="1301"/>
    </location>
</feature>
<evidence type="ECO:0008006" key="6">
    <source>
        <dbReference type="Google" id="ProtNLM"/>
    </source>
</evidence>
<evidence type="ECO:0000259" key="2">
    <source>
        <dbReference type="Pfam" id="PF23415"/>
    </source>
</evidence>
<dbReference type="GO" id="GO:0005829">
    <property type="term" value="C:cytosol"/>
    <property type="evidence" value="ECO:0007669"/>
    <property type="project" value="TreeGrafter"/>
</dbReference>
<name>A0A2T7NFV7_POMCA</name>
<dbReference type="PANTHER" id="PTHR13843:SF12">
    <property type="entry name" value="ATPASE F1_V1_A1 COMPLEX ALPHA_BETA SUBUNIT NUCLEOTIDE-BINDING DOMAIN-CONTAINING PROTEIN"/>
    <property type="match status" value="1"/>
</dbReference>
<feature type="compositionally biased region" description="Low complexity" evidence="1">
    <location>
        <begin position="494"/>
        <end position="518"/>
    </location>
</feature>
<feature type="compositionally biased region" description="Basic and acidic residues" evidence="1">
    <location>
        <begin position="775"/>
        <end position="791"/>
    </location>
</feature>
<dbReference type="GO" id="GO:0045202">
    <property type="term" value="C:synapse"/>
    <property type="evidence" value="ECO:0007669"/>
    <property type="project" value="TreeGrafter"/>
</dbReference>
<feature type="compositionally biased region" description="Low complexity" evidence="1">
    <location>
        <begin position="527"/>
        <end position="541"/>
    </location>
</feature>
<comment type="caution">
    <text evidence="4">The sequence shown here is derived from an EMBL/GenBank/DDBJ whole genome shotgun (WGS) entry which is preliminary data.</text>
</comment>
<accession>A0A2T7NFV7</accession>
<feature type="domain" description="Microtubule-associated protein 1A/B/S-like MBL-like" evidence="3">
    <location>
        <begin position="221"/>
        <end position="481"/>
    </location>
</feature>
<feature type="compositionally biased region" description="Low complexity" evidence="1">
    <location>
        <begin position="1536"/>
        <end position="1554"/>
    </location>
</feature>
<organism evidence="4 5">
    <name type="scientific">Pomacea canaliculata</name>
    <name type="common">Golden apple snail</name>
    <dbReference type="NCBI Taxonomy" id="400727"/>
    <lineage>
        <taxon>Eukaryota</taxon>
        <taxon>Metazoa</taxon>
        <taxon>Spiralia</taxon>
        <taxon>Lophotrochozoa</taxon>
        <taxon>Mollusca</taxon>
        <taxon>Gastropoda</taxon>
        <taxon>Caenogastropoda</taxon>
        <taxon>Architaenioglossa</taxon>
        <taxon>Ampullarioidea</taxon>
        <taxon>Ampullariidae</taxon>
        <taxon>Pomacea</taxon>
    </lineage>
</organism>
<dbReference type="GO" id="GO:0005874">
    <property type="term" value="C:microtubule"/>
    <property type="evidence" value="ECO:0007669"/>
    <property type="project" value="InterPro"/>
</dbReference>
<feature type="compositionally biased region" description="Polar residues" evidence="1">
    <location>
        <begin position="1508"/>
        <end position="1518"/>
    </location>
</feature>
<dbReference type="GO" id="GO:0016358">
    <property type="term" value="P:dendrite development"/>
    <property type="evidence" value="ECO:0007669"/>
    <property type="project" value="TreeGrafter"/>
</dbReference>